<name>A0A931N5M7_9NOCA</name>
<evidence type="ECO:0000313" key="4">
    <source>
        <dbReference type="Proteomes" id="UP000655751"/>
    </source>
</evidence>
<keyword evidence="4" id="KW-1185">Reference proteome</keyword>
<evidence type="ECO:0000313" key="3">
    <source>
        <dbReference type="EMBL" id="MBH0778823.1"/>
    </source>
</evidence>
<comment type="caution">
    <text evidence="3">The sequence shown here is derived from an EMBL/GenBank/DDBJ whole genome shotgun (WGS) entry which is preliminary data.</text>
</comment>
<dbReference type="AlphaFoldDB" id="A0A931N5M7"/>
<dbReference type="InterPro" id="IPR055849">
    <property type="entry name" value="DUF7426"/>
</dbReference>
<sequence length="216" mass="23945">MDDYESWADPDLCLPVRGHVIRVKSPTAAEGLRLRRLMLDVDAVTDADEQREVRRILGDAWHAFDALRVDETARQLVGRTALLHFGQSPDAAAAYWNGDRHSTDAAPTDPSAPGFLGPDDPGGGPVIAGGMRAWFNPPAMAPRHAPGASDDAPRMSWRDVFACWPDIELDLHTEFGVDVDSGVLDQRPWRWLEVRIRALATTPRTRLYRSIFPPTS</sequence>
<dbReference type="RefSeq" id="WP_196151117.1">
    <property type="nucleotide sequence ID" value="NZ_JADMLG010000008.1"/>
</dbReference>
<protein>
    <recommendedName>
        <fullName evidence="2">DUF7426 domain-containing protein</fullName>
    </recommendedName>
</protein>
<gene>
    <name evidence="3" type="ORF">IT779_21305</name>
</gene>
<feature type="domain" description="DUF7426" evidence="2">
    <location>
        <begin position="2"/>
        <end position="124"/>
    </location>
</feature>
<accession>A0A931N5M7</accession>
<proteinExistence type="predicted"/>
<reference evidence="3" key="1">
    <citation type="submission" date="2020-11" db="EMBL/GenBank/DDBJ databases">
        <title>Nocardia NEAU-351.nov., a novel actinomycete isolated from the cow dung.</title>
        <authorList>
            <person name="Zhang X."/>
        </authorList>
    </citation>
    <scope>NUCLEOTIDE SEQUENCE</scope>
    <source>
        <strain evidence="3">NEAU-351</strain>
    </source>
</reference>
<evidence type="ECO:0000256" key="1">
    <source>
        <dbReference type="SAM" id="MobiDB-lite"/>
    </source>
</evidence>
<dbReference type="Proteomes" id="UP000655751">
    <property type="component" value="Unassembled WGS sequence"/>
</dbReference>
<organism evidence="3 4">
    <name type="scientific">Nocardia bovistercoris</name>
    <dbReference type="NCBI Taxonomy" id="2785916"/>
    <lineage>
        <taxon>Bacteria</taxon>
        <taxon>Bacillati</taxon>
        <taxon>Actinomycetota</taxon>
        <taxon>Actinomycetes</taxon>
        <taxon>Mycobacteriales</taxon>
        <taxon>Nocardiaceae</taxon>
        <taxon>Nocardia</taxon>
    </lineage>
</organism>
<feature type="region of interest" description="Disordered" evidence="1">
    <location>
        <begin position="99"/>
        <end position="122"/>
    </location>
</feature>
<dbReference type="EMBL" id="JADMLG010000008">
    <property type="protein sequence ID" value="MBH0778823.1"/>
    <property type="molecule type" value="Genomic_DNA"/>
</dbReference>
<dbReference type="Pfam" id="PF24201">
    <property type="entry name" value="DUF7426"/>
    <property type="match status" value="1"/>
</dbReference>
<evidence type="ECO:0000259" key="2">
    <source>
        <dbReference type="Pfam" id="PF24201"/>
    </source>
</evidence>